<dbReference type="PATRIC" id="fig|1008153.3.peg.3801"/>
<protein>
    <submittedName>
        <fullName evidence="1">Uncharacterized protein</fullName>
    </submittedName>
</protein>
<evidence type="ECO:0000313" key="1">
    <source>
        <dbReference type="EMBL" id="KYH24616.1"/>
    </source>
</evidence>
<reference evidence="1 2" key="1">
    <citation type="submission" date="2016-02" db="EMBL/GenBank/DDBJ databases">
        <title>Genome sequence of Halalkalicoccus paucihalophilus DSM 24557.</title>
        <authorList>
            <person name="Poehlein A."/>
            <person name="Daniel R."/>
        </authorList>
    </citation>
    <scope>NUCLEOTIDE SEQUENCE [LARGE SCALE GENOMIC DNA]</scope>
    <source>
        <strain evidence="1 2">DSM 24557</strain>
    </source>
</reference>
<accession>A0A151AA86</accession>
<keyword evidence="2" id="KW-1185">Reference proteome</keyword>
<dbReference type="AlphaFoldDB" id="A0A151AA86"/>
<name>A0A151AA86_9EURY</name>
<dbReference type="EMBL" id="LTAZ01000013">
    <property type="protein sequence ID" value="KYH24616.1"/>
    <property type="molecule type" value="Genomic_DNA"/>
</dbReference>
<organism evidence="1 2">
    <name type="scientific">Halalkalicoccus paucihalophilus</name>
    <dbReference type="NCBI Taxonomy" id="1008153"/>
    <lineage>
        <taxon>Archaea</taxon>
        <taxon>Methanobacteriati</taxon>
        <taxon>Methanobacteriota</taxon>
        <taxon>Stenosarchaea group</taxon>
        <taxon>Halobacteria</taxon>
        <taxon>Halobacteriales</taxon>
        <taxon>Halococcaceae</taxon>
        <taxon>Halalkalicoccus</taxon>
    </lineage>
</organism>
<sequence>MFGVLLDEGLLIISNTPTSGIVFDDIKPLKSGKRLLYQERFELVTLNYC</sequence>
<gene>
    <name evidence="1" type="ORF">HAPAU_35990</name>
</gene>
<comment type="caution">
    <text evidence="1">The sequence shown here is derived from an EMBL/GenBank/DDBJ whole genome shotgun (WGS) entry which is preliminary data.</text>
</comment>
<proteinExistence type="predicted"/>
<evidence type="ECO:0000313" key="2">
    <source>
        <dbReference type="Proteomes" id="UP000075321"/>
    </source>
</evidence>
<dbReference type="Proteomes" id="UP000075321">
    <property type="component" value="Unassembled WGS sequence"/>
</dbReference>